<feature type="domain" description="Shikimate dehydrogenase substrate binding N-terminal" evidence="5">
    <location>
        <begin position="8"/>
        <end position="89"/>
    </location>
</feature>
<dbReference type="GO" id="GO:0019632">
    <property type="term" value="P:shikimate metabolic process"/>
    <property type="evidence" value="ECO:0007669"/>
    <property type="project" value="TreeGrafter"/>
</dbReference>
<evidence type="ECO:0000313" key="7">
    <source>
        <dbReference type="EMBL" id="SEA30454.1"/>
    </source>
</evidence>
<feature type="binding site" evidence="3">
    <location>
        <position position="225"/>
    </location>
    <ligand>
        <name>shikimate</name>
        <dbReference type="ChEBI" id="CHEBI:36208"/>
    </ligand>
</feature>
<feature type="domain" description="SDH C-terminal" evidence="6">
    <location>
        <begin position="218"/>
        <end position="248"/>
    </location>
</feature>
<dbReference type="UniPathway" id="UPA00053">
    <property type="reaction ID" value="UER00087"/>
</dbReference>
<dbReference type="SUPFAM" id="SSF53223">
    <property type="entry name" value="Aminoacid dehydrogenase-like, N-terminal domain"/>
    <property type="match status" value="1"/>
</dbReference>
<dbReference type="InterPro" id="IPR022893">
    <property type="entry name" value="Shikimate_DH_fam"/>
</dbReference>
<keyword evidence="4" id="KW-0812">Transmembrane</keyword>
<dbReference type="Gene3D" id="3.40.50.720">
    <property type="entry name" value="NAD(P)-binding Rossmann-like Domain"/>
    <property type="match status" value="2"/>
</dbReference>
<dbReference type="Pfam" id="PF18317">
    <property type="entry name" value="SDH_C"/>
    <property type="match status" value="1"/>
</dbReference>
<dbReference type="InterPro" id="IPR041121">
    <property type="entry name" value="SDH_C"/>
</dbReference>
<dbReference type="HAMAP" id="MF_00222">
    <property type="entry name" value="Shikimate_DH_AroE"/>
    <property type="match status" value="1"/>
</dbReference>
<keyword evidence="3" id="KW-0560">Oxidoreductase</keyword>
<dbReference type="OrthoDB" id="9776868at2"/>
<feature type="binding site" evidence="3">
    <location>
        <position position="218"/>
    </location>
    <ligand>
        <name>NADP(+)</name>
        <dbReference type="ChEBI" id="CHEBI:58349"/>
    </ligand>
</feature>
<comment type="function">
    <text evidence="3">Involved in the biosynthesis of the chorismate, which leads to the biosynthesis of aromatic amino acids. Catalyzes the reversible NADPH linked reduction of 3-dehydroshikimate (DHSA) to yield shikimate (SA).</text>
</comment>
<comment type="caution">
    <text evidence="3">Lacks conserved residue(s) required for the propagation of feature annotation.</text>
</comment>
<evidence type="ECO:0000313" key="8">
    <source>
        <dbReference type="Proteomes" id="UP000199288"/>
    </source>
</evidence>
<keyword evidence="4" id="KW-1133">Transmembrane helix</keyword>
<dbReference type="GO" id="GO:0009423">
    <property type="term" value="P:chorismate biosynthetic process"/>
    <property type="evidence" value="ECO:0007669"/>
    <property type="project" value="UniProtKB-UniRule"/>
</dbReference>
<feature type="binding site" evidence="3">
    <location>
        <position position="62"/>
    </location>
    <ligand>
        <name>shikimate</name>
        <dbReference type="ChEBI" id="CHEBI:36208"/>
    </ligand>
</feature>
<dbReference type="GO" id="GO:0004764">
    <property type="term" value="F:shikimate 3-dehydrogenase (NADP+) activity"/>
    <property type="evidence" value="ECO:0007669"/>
    <property type="project" value="UniProtKB-UniRule"/>
</dbReference>
<sequence>MTGRTFTLFGHHIGYSASPVIMAAAFAALDMPHRYTLSDVSPEDFPAALNALRGTDGGANVTVPHKQRAAELVDELTGPAARLGAVNTIEVDGDRLIGHNTDYPAILDELDALGTKPRRAAVLGAGGAASAVTLALAERGIEATTLARRTGTWGQIAAEVPRCDLLINATPIGTQSDQLPVDRDLLRSDLAVFDLVYRPTPTALVAAARELGAPARAGAGMLAGQGARALEIWTGTEVPVRPMLTALLTTLGASHV</sequence>
<keyword evidence="3" id="KW-0521">NADP</keyword>
<dbReference type="GO" id="GO:0009073">
    <property type="term" value="P:aromatic amino acid family biosynthetic process"/>
    <property type="evidence" value="ECO:0007669"/>
    <property type="project" value="UniProtKB-KW"/>
</dbReference>
<evidence type="ECO:0000256" key="2">
    <source>
        <dbReference type="ARBA" id="ARBA00023141"/>
    </source>
</evidence>
<dbReference type="InterPro" id="IPR046346">
    <property type="entry name" value="Aminoacid_DH-like_N_sf"/>
</dbReference>
<keyword evidence="2 3" id="KW-0057">Aromatic amino acid biosynthesis</keyword>
<evidence type="ECO:0000256" key="1">
    <source>
        <dbReference type="ARBA" id="ARBA00004871"/>
    </source>
</evidence>
<comment type="catalytic activity">
    <reaction evidence="3">
        <text>shikimate + NADP(+) = 3-dehydroshikimate + NADPH + H(+)</text>
        <dbReference type="Rhea" id="RHEA:17737"/>
        <dbReference type="ChEBI" id="CHEBI:15378"/>
        <dbReference type="ChEBI" id="CHEBI:16630"/>
        <dbReference type="ChEBI" id="CHEBI:36208"/>
        <dbReference type="ChEBI" id="CHEBI:57783"/>
        <dbReference type="ChEBI" id="CHEBI:58349"/>
        <dbReference type="EC" id="1.1.1.25"/>
    </reaction>
</comment>
<comment type="similarity">
    <text evidence="3">Belongs to the shikimate dehydrogenase family.</text>
</comment>
<feature type="binding site" evidence="3">
    <location>
        <position position="197"/>
    </location>
    <ligand>
        <name>shikimate</name>
        <dbReference type="ChEBI" id="CHEBI:36208"/>
    </ligand>
</feature>
<dbReference type="GO" id="GO:0050661">
    <property type="term" value="F:NADP binding"/>
    <property type="evidence" value="ECO:0007669"/>
    <property type="project" value="TreeGrafter"/>
</dbReference>
<evidence type="ECO:0000259" key="6">
    <source>
        <dbReference type="Pfam" id="PF18317"/>
    </source>
</evidence>
<evidence type="ECO:0000259" key="5">
    <source>
        <dbReference type="Pfam" id="PF08501"/>
    </source>
</evidence>
<comment type="subunit">
    <text evidence="3">Homodimer.</text>
</comment>
<feature type="binding site" evidence="3">
    <location>
        <position position="195"/>
    </location>
    <ligand>
        <name>NADP(+)</name>
        <dbReference type="ChEBI" id="CHEBI:58349"/>
    </ligand>
</feature>
<dbReference type="Proteomes" id="UP000199288">
    <property type="component" value="Unassembled WGS sequence"/>
</dbReference>
<dbReference type="SUPFAM" id="SSF51735">
    <property type="entry name" value="NAD(P)-binding Rossmann-fold domains"/>
    <property type="match status" value="1"/>
</dbReference>
<dbReference type="InterPro" id="IPR013708">
    <property type="entry name" value="Shikimate_DH-bd_N"/>
</dbReference>
<dbReference type="EC" id="1.1.1.25" evidence="3"/>
<keyword evidence="8" id="KW-1185">Reference proteome</keyword>
<gene>
    <name evidence="3" type="primary">aroE</name>
    <name evidence="7" type="ORF">SAMN02910418_01314</name>
</gene>
<dbReference type="Gene3D" id="3.40.50.10860">
    <property type="entry name" value="Leucine Dehydrogenase, chain A, domain 1"/>
    <property type="match status" value="2"/>
</dbReference>
<name>A0A1H4A4M8_9ACTO</name>
<keyword evidence="3" id="KW-0028">Amino-acid biosynthesis</keyword>
<dbReference type="GO" id="GO:0008652">
    <property type="term" value="P:amino acid biosynthetic process"/>
    <property type="evidence" value="ECO:0007669"/>
    <property type="project" value="UniProtKB-KW"/>
</dbReference>
<feature type="binding site" evidence="3">
    <location>
        <begin position="124"/>
        <end position="128"/>
    </location>
    <ligand>
        <name>NADP(+)</name>
        <dbReference type="ChEBI" id="CHEBI:58349"/>
    </ligand>
</feature>
<dbReference type="GO" id="GO:0005829">
    <property type="term" value="C:cytosol"/>
    <property type="evidence" value="ECO:0007669"/>
    <property type="project" value="TreeGrafter"/>
</dbReference>
<evidence type="ECO:0000256" key="3">
    <source>
        <dbReference type="HAMAP-Rule" id="MF_00222"/>
    </source>
</evidence>
<reference evidence="8" key="1">
    <citation type="submission" date="2016-10" db="EMBL/GenBank/DDBJ databases">
        <authorList>
            <person name="Varghese N."/>
            <person name="Submissions S."/>
        </authorList>
    </citation>
    <scope>NUCLEOTIDE SEQUENCE [LARGE SCALE GENOMIC DNA]</scope>
    <source>
        <strain evidence="8">KPR-1</strain>
    </source>
</reference>
<dbReference type="InterPro" id="IPR036291">
    <property type="entry name" value="NAD(P)-bd_dom_sf"/>
</dbReference>
<feature type="transmembrane region" description="Helical" evidence="4">
    <location>
        <begin position="12"/>
        <end position="29"/>
    </location>
</feature>
<accession>A0A1H4A4M8</accession>
<protein>
    <recommendedName>
        <fullName evidence="3">Shikimate dehydrogenase (NADP(+))</fullName>
        <shortName evidence="3">SDH</shortName>
        <ecNumber evidence="3">1.1.1.25</ecNumber>
    </recommendedName>
</protein>
<comment type="pathway">
    <text evidence="1 3">Metabolic intermediate biosynthesis; chorismate biosynthesis; chorismate from D-erythrose 4-phosphate and phosphoenolpyruvate: step 4/7.</text>
</comment>
<feature type="active site" description="Proton acceptor" evidence="3">
    <location>
        <position position="66"/>
    </location>
</feature>
<dbReference type="PANTHER" id="PTHR21089:SF1">
    <property type="entry name" value="BIFUNCTIONAL 3-DEHYDROQUINATE DEHYDRATASE_SHIKIMATE DEHYDROGENASE, CHLOROPLASTIC"/>
    <property type="match status" value="1"/>
</dbReference>
<dbReference type="PANTHER" id="PTHR21089">
    <property type="entry name" value="SHIKIMATE DEHYDROGENASE"/>
    <property type="match status" value="1"/>
</dbReference>
<feature type="binding site" evidence="3">
    <location>
        <position position="102"/>
    </location>
    <ligand>
        <name>shikimate</name>
        <dbReference type="ChEBI" id="CHEBI:36208"/>
    </ligand>
</feature>
<organism evidence="7 8">
    <name type="scientific">Bowdeniella nasicola</name>
    <dbReference type="NCBI Taxonomy" id="208480"/>
    <lineage>
        <taxon>Bacteria</taxon>
        <taxon>Bacillati</taxon>
        <taxon>Actinomycetota</taxon>
        <taxon>Actinomycetes</taxon>
        <taxon>Actinomycetales</taxon>
        <taxon>Actinomycetaceae</taxon>
        <taxon>Bowdeniella</taxon>
    </lineage>
</organism>
<dbReference type="EMBL" id="FNQV01000007">
    <property type="protein sequence ID" value="SEA30454.1"/>
    <property type="molecule type" value="Genomic_DNA"/>
</dbReference>
<feature type="binding site" evidence="3">
    <location>
        <begin position="16"/>
        <end position="18"/>
    </location>
    <ligand>
        <name>shikimate</name>
        <dbReference type="ChEBI" id="CHEBI:36208"/>
    </ligand>
</feature>
<dbReference type="AlphaFoldDB" id="A0A1H4A4M8"/>
<evidence type="ECO:0000256" key="4">
    <source>
        <dbReference type="SAM" id="Phobius"/>
    </source>
</evidence>
<proteinExistence type="inferred from homology"/>
<dbReference type="RefSeq" id="WP_092563907.1">
    <property type="nucleotide sequence ID" value="NZ_FNQV01000007.1"/>
</dbReference>
<dbReference type="Pfam" id="PF08501">
    <property type="entry name" value="Shikimate_dh_N"/>
    <property type="match status" value="1"/>
</dbReference>
<keyword evidence="4" id="KW-0472">Membrane</keyword>
<feature type="binding site" evidence="3">
    <location>
        <position position="87"/>
    </location>
    <ligand>
        <name>shikimate</name>
        <dbReference type="ChEBI" id="CHEBI:36208"/>
    </ligand>
</feature>